<dbReference type="InterPro" id="IPR004089">
    <property type="entry name" value="MCPsignal_dom"/>
</dbReference>
<comment type="caution">
    <text evidence="10">The sequence shown here is derived from an EMBL/GenBank/DDBJ whole genome shotgun (WGS) entry which is preliminary data.</text>
</comment>
<feature type="domain" description="Methyl-accepting transducer" evidence="8">
    <location>
        <begin position="267"/>
        <end position="517"/>
    </location>
</feature>
<accession>A0A1E4R4Z6</accession>
<evidence type="ECO:0000256" key="6">
    <source>
        <dbReference type="PROSITE-ProRule" id="PRU00284"/>
    </source>
</evidence>
<evidence type="ECO:0000256" key="2">
    <source>
        <dbReference type="ARBA" id="ARBA00022475"/>
    </source>
</evidence>
<name>A0A1E4R4Z6_9BACI</name>
<dbReference type="CDD" id="cd06225">
    <property type="entry name" value="HAMP"/>
    <property type="match status" value="1"/>
</dbReference>
<evidence type="ECO:0000259" key="9">
    <source>
        <dbReference type="PROSITE" id="PS50885"/>
    </source>
</evidence>
<dbReference type="RefSeq" id="WP_069480617.1">
    <property type="nucleotide sequence ID" value="NZ_KV766182.1"/>
</dbReference>
<comment type="subcellular location">
    <subcellularLocation>
        <location evidence="1">Cell membrane</location>
    </subcellularLocation>
</comment>
<dbReference type="Gene3D" id="6.10.340.10">
    <property type="match status" value="1"/>
</dbReference>
<dbReference type="GO" id="GO:0007165">
    <property type="term" value="P:signal transduction"/>
    <property type="evidence" value="ECO:0007669"/>
    <property type="project" value="UniProtKB-KW"/>
</dbReference>
<dbReference type="GO" id="GO:0005886">
    <property type="term" value="C:plasma membrane"/>
    <property type="evidence" value="ECO:0007669"/>
    <property type="project" value="UniProtKB-SubCell"/>
</dbReference>
<dbReference type="SMART" id="SM00304">
    <property type="entry name" value="HAMP"/>
    <property type="match status" value="1"/>
</dbReference>
<dbReference type="PROSITE" id="PS50885">
    <property type="entry name" value="HAMP"/>
    <property type="match status" value="1"/>
</dbReference>
<evidence type="ECO:0000256" key="3">
    <source>
        <dbReference type="ARBA" id="ARBA00023136"/>
    </source>
</evidence>
<keyword evidence="2" id="KW-1003">Cell membrane</keyword>
<organism evidence="10 11">
    <name type="scientific">Lysinibacillus fusiformis</name>
    <dbReference type="NCBI Taxonomy" id="28031"/>
    <lineage>
        <taxon>Bacteria</taxon>
        <taxon>Bacillati</taxon>
        <taxon>Bacillota</taxon>
        <taxon>Bacilli</taxon>
        <taxon>Bacillales</taxon>
        <taxon>Bacillaceae</taxon>
        <taxon>Lysinibacillus</taxon>
    </lineage>
</organism>
<dbReference type="OrthoDB" id="2450685at2"/>
<keyword evidence="7" id="KW-1133">Transmembrane helix</keyword>
<dbReference type="PROSITE" id="PS50111">
    <property type="entry name" value="CHEMOTAXIS_TRANSDUC_2"/>
    <property type="match status" value="1"/>
</dbReference>
<dbReference type="EMBL" id="MECQ01000001">
    <property type="protein sequence ID" value="ODV55535.1"/>
    <property type="molecule type" value="Genomic_DNA"/>
</dbReference>
<dbReference type="SUPFAM" id="SSF58104">
    <property type="entry name" value="Methyl-accepting chemotaxis protein (MCP) signaling domain"/>
    <property type="match status" value="1"/>
</dbReference>
<dbReference type="Pfam" id="PF00672">
    <property type="entry name" value="HAMP"/>
    <property type="match status" value="1"/>
</dbReference>
<evidence type="ECO:0000256" key="5">
    <source>
        <dbReference type="ARBA" id="ARBA00029447"/>
    </source>
</evidence>
<comment type="similarity">
    <text evidence="5">Belongs to the methyl-accepting chemotaxis (MCP) protein family.</text>
</comment>
<gene>
    <name evidence="10" type="ORF">BG258_06285</name>
</gene>
<feature type="transmembrane region" description="Helical" evidence="7">
    <location>
        <begin position="164"/>
        <end position="188"/>
    </location>
</feature>
<dbReference type="Gene3D" id="1.10.287.950">
    <property type="entry name" value="Methyl-accepting chemotaxis protein"/>
    <property type="match status" value="1"/>
</dbReference>
<dbReference type="AlphaFoldDB" id="A0A1E4R4Z6"/>
<dbReference type="Pfam" id="PF00015">
    <property type="entry name" value="MCPsignal"/>
    <property type="match status" value="1"/>
</dbReference>
<feature type="transmembrane region" description="Helical" evidence="7">
    <location>
        <begin position="7"/>
        <end position="27"/>
    </location>
</feature>
<reference evidence="10 11" key="1">
    <citation type="submission" date="2016-09" db="EMBL/GenBank/DDBJ databases">
        <title>Draft genome sequence of the soil isolate, Lysinibacillus fusiformis M5, a potential hypoxanthine producer.</title>
        <authorList>
            <person name="Gallegos-Monterrosa R."/>
            <person name="Maroti G."/>
            <person name="Balint B."/>
            <person name="Kovacs A.T."/>
        </authorList>
    </citation>
    <scope>NUCLEOTIDE SEQUENCE [LARGE SCALE GENOMIC DNA]</scope>
    <source>
        <strain evidence="10 11">M5</strain>
    </source>
</reference>
<dbReference type="Proteomes" id="UP000094784">
    <property type="component" value="Unassembled WGS sequence"/>
</dbReference>
<evidence type="ECO:0000256" key="1">
    <source>
        <dbReference type="ARBA" id="ARBA00004236"/>
    </source>
</evidence>
<keyword evidence="7" id="KW-0812">Transmembrane</keyword>
<keyword evidence="3 7" id="KW-0472">Membrane</keyword>
<proteinExistence type="inferred from homology"/>
<dbReference type="InterPro" id="IPR003660">
    <property type="entry name" value="HAMP_dom"/>
</dbReference>
<evidence type="ECO:0000313" key="11">
    <source>
        <dbReference type="Proteomes" id="UP000094784"/>
    </source>
</evidence>
<evidence type="ECO:0000256" key="7">
    <source>
        <dbReference type="SAM" id="Phobius"/>
    </source>
</evidence>
<dbReference type="SMART" id="SM00283">
    <property type="entry name" value="MA"/>
    <property type="match status" value="1"/>
</dbReference>
<feature type="domain" description="HAMP" evidence="9">
    <location>
        <begin position="191"/>
        <end position="248"/>
    </location>
</feature>
<evidence type="ECO:0000259" key="8">
    <source>
        <dbReference type="PROSITE" id="PS50111"/>
    </source>
</evidence>
<sequence length="553" mass="60843">MTLRKKLFMNTLIPILLAMGMIGFIIVQTFSIQTTAQDDTALLLSVKELEQSLVVASQSLNNYTYLDSEANKNEALAILQETKVNLDALASLTKIPEHQKLINKITDKFAALEKATKAGLQEDNRPEIKKQSLRIKGILNDMYLLKKETNEWYQEMIQVTKQKIGFIITTAIIGSALLILATIVYSYVAAKRITKPINQIVECAQSAATGDLTIDTSTLSYQSNSRYEIDRLTESFSQMMTNLKSTVLSIDQIGKDVNLFTQDVTSHMQNINEGSNQVAVSTDELAKGSYTMSEDIQSVAILMNNMSDQFRSVAHTTEQSAIHGKQALDAVQNGQYTLEKQSTIAKDIQGASLAIKNAVTQFSQFTTEIEGAANAVHTIASQTNLLALNAAIEAARAGEAGKGFAVVADEVKKLSSETEHATNLISSMVTHIQDGIDHILATAERGHELSNEQAQSMLETEHSFAAITNHITDIHHDLQHLTKEMMQTNEMSQQVNGTIENISAITEETAAGTEEISASTQEQLVSFQKINTKIVDLQKMTDTLMSELKKFTL</sequence>
<dbReference type="PANTHER" id="PTHR32089">
    <property type="entry name" value="METHYL-ACCEPTING CHEMOTAXIS PROTEIN MCPB"/>
    <property type="match status" value="1"/>
</dbReference>
<evidence type="ECO:0000313" key="10">
    <source>
        <dbReference type="EMBL" id="ODV55535.1"/>
    </source>
</evidence>
<evidence type="ECO:0000256" key="4">
    <source>
        <dbReference type="ARBA" id="ARBA00023224"/>
    </source>
</evidence>
<dbReference type="PANTHER" id="PTHR32089:SF112">
    <property type="entry name" value="LYSOZYME-LIKE PROTEIN-RELATED"/>
    <property type="match status" value="1"/>
</dbReference>
<keyword evidence="4 6" id="KW-0807">Transducer</keyword>
<protein>
    <submittedName>
        <fullName evidence="10">Chemotaxis protein</fullName>
    </submittedName>
</protein>